<accession>A0A4C1TEL8</accession>
<proteinExistence type="predicted"/>
<dbReference type="Proteomes" id="UP000299102">
    <property type="component" value="Unassembled WGS sequence"/>
</dbReference>
<name>A0A4C1TEL8_EUMVA</name>
<dbReference type="EMBL" id="BGZK01000047">
    <property type="protein sequence ID" value="GBP11741.1"/>
    <property type="molecule type" value="Genomic_DNA"/>
</dbReference>
<sequence>MPRVLSEDDIINILLEDRPFDGESVCSFESDDENNNARENDLMVFGDLSSQLQLQFDSDFDSDDDMSLSNCVLHLQFLYHYLFKLRWCNQSGENISKWKIRVNTWEVEVFQMTQ</sequence>
<organism evidence="1 2">
    <name type="scientific">Eumeta variegata</name>
    <name type="common">Bagworm moth</name>
    <name type="synonym">Eumeta japonica</name>
    <dbReference type="NCBI Taxonomy" id="151549"/>
    <lineage>
        <taxon>Eukaryota</taxon>
        <taxon>Metazoa</taxon>
        <taxon>Ecdysozoa</taxon>
        <taxon>Arthropoda</taxon>
        <taxon>Hexapoda</taxon>
        <taxon>Insecta</taxon>
        <taxon>Pterygota</taxon>
        <taxon>Neoptera</taxon>
        <taxon>Endopterygota</taxon>
        <taxon>Lepidoptera</taxon>
        <taxon>Glossata</taxon>
        <taxon>Ditrysia</taxon>
        <taxon>Tineoidea</taxon>
        <taxon>Psychidae</taxon>
        <taxon>Oiketicinae</taxon>
        <taxon>Eumeta</taxon>
    </lineage>
</organism>
<dbReference type="OrthoDB" id="7484161at2759"/>
<dbReference type="AlphaFoldDB" id="A0A4C1TEL8"/>
<evidence type="ECO:0000313" key="1">
    <source>
        <dbReference type="EMBL" id="GBP11741.1"/>
    </source>
</evidence>
<reference evidence="1 2" key="1">
    <citation type="journal article" date="2019" name="Commun. Biol.">
        <title>The bagworm genome reveals a unique fibroin gene that provides high tensile strength.</title>
        <authorList>
            <person name="Kono N."/>
            <person name="Nakamura H."/>
            <person name="Ohtoshi R."/>
            <person name="Tomita M."/>
            <person name="Numata K."/>
            <person name="Arakawa K."/>
        </authorList>
    </citation>
    <scope>NUCLEOTIDE SEQUENCE [LARGE SCALE GENOMIC DNA]</scope>
</reference>
<keyword evidence="2" id="KW-1185">Reference proteome</keyword>
<comment type="caution">
    <text evidence="1">The sequence shown here is derived from an EMBL/GenBank/DDBJ whole genome shotgun (WGS) entry which is preliminary data.</text>
</comment>
<evidence type="ECO:0000313" key="2">
    <source>
        <dbReference type="Proteomes" id="UP000299102"/>
    </source>
</evidence>
<protein>
    <submittedName>
        <fullName evidence="1">Uncharacterized protein</fullName>
    </submittedName>
</protein>
<gene>
    <name evidence="1" type="ORF">EVAR_77848_1</name>
</gene>